<accession>A0A9W9Y9A4</accession>
<dbReference type="Proteomes" id="UP001163046">
    <property type="component" value="Unassembled WGS sequence"/>
</dbReference>
<proteinExistence type="predicted"/>
<sequence>MVKILSLGKGMVLPHNAVLVLHSSLIKLTSSDSSGFPQLFSVPVLSAEHAALSALGSRIWSCARVYHVCSESFVELDTKLR</sequence>
<name>A0A9W9Y9A4_9CNID</name>
<reference evidence="1" key="1">
    <citation type="submission" date="2023-01" db="EMBL/GenBank/DDBJ databases">
        <title>Genome assembly of the deep-sea coral Lophelia pertusa.</title>
        <authorList>
            <person name="Herrera S."/>
            <person name="Cordes E."/>
        </authorList>
    </citation>
    <scope>NUCLEOTIDE SEQUENCE</scope>
    <source>
        <strain evidence="1">USNM1676648</strain>
        <tissue evidence="1">Polyp</tissue>
    </source>
</reference>
<evidence type="ECO:0000313" key="1">
    <source>
        <dbReference type="EMBL" id="KAJ7326508.1"/>
    </source>
</evidence>
<gene>
    <name evidence="1" type="ORF">OS493_027452</name>
</gene>
<keyword evidence="2" id="KW-1185">Reference proteome</keyword>
<comment type="caution">
    <text evidence="1">The sequence shown here is derived from an EMBL/GenBank/DDBJ whole genome shotgun (WGS) entry which is preliminary data.</text>
</comment>
<organism evidence="1 2">
    <name type="scientific">Desmophyllum pertusum</name>
    <dbReference type="NCBI Taxonomy" id="174260"/>
    <lineage>
        <taxon>Eukaryota</taxon>
        <taxon>Metazoa</taxon>
        <taxon>Cnidaria</taxon>
        <taxon>Anthozoa</taxon>
        <taxon>Hexacorallia</taxon>
        <taxon>Scleractinia</taxon>
        <taxon>Caryophylliina</taxon>
        <taxon>Caryophylliidae</taxon>
        <taxon>Desmophyllum</taxon>
    </lineage>
</organism>
<evidence type="ECO:0000313" key="2">
    <source>
        <dbReference type="Proteomes" id="UP001163046"/>
    </source>
</evidence>
<dbReference type="AlphaFoldDB" id="A0A9W9Y9A4"/>
<protein>
    <submittedName>
        <fullName evidence="1">Uncharacterized protein</fullName>
    </submittedName>
</protein>
<dbReference type="EMBL" id="MU827802">
    <property type="protein sequence ID" value="KAJ7326508.1"/>
    <property type="molecule type" value="Genomic_DNA"/>
</dbReference>